<gene>
    <name evidence="4" type="ORF">M0812_00518</name>
</gene>
<organism evidence="4 5">
    <name type="scientific">Anaeramoeba flamelloides</name>
    <dbReference type="NCBI Taxonomy" id="1746091"/>
    <lineage>
        <taxon>Eukaryota</taxon>
        <taxon>Metamonada</taxon>
        <taxon>Anaeramoebidae</taxon>
        <taxon>Anaeramoeba</taxon>
    </lineage>
</organism>
<evidence type="ECO:0000256" key="3">
    <source>
        <dbReference type="SAM" id="SignalP"/>
    </source>
</evidence>
<evidence type="ECO:0000313" key="5">
    <source>
        <dbReference type="Proteomes" id="UP001146793"/>
    </source>
</evidence>
<sequence length="374" mass="43410">MKALLLILIWFAILNVNECHKKKTFDPDNWFTNGYGKPLSTSRRKLFPLQNFDPATQTYRTKLLKEIFVGVVPGAVTFFFLMFYLVYHYLLSTKKEIYLKEYSNRLKKLLTLCSTIITTTIFYDDETIYQCDPTSYPGNQIEIQLLRGDIISLISLEQQCDYYINKNDVTILVDKHTVCNHFLIEYNFFAAVFLSLSIALFGSSIIQISLSHIFSEDDECDTQTSIPNYTNKKGVLETSSSSENNELLKNQIDELDQNDLLCENLKITPNSSLKETDSEYEDVLDNEYLTGEEFEEYSEEDDLKELEDDSKKQNYKIQKKKFTNSTDMKFISTVEIGISDFFFSENETNSQELEDSEHEKKDISTEPDFFQGGK</sequence>
<comment type="caution">
    <text evidence="4">The sequence shown here is derived from an EMBL/GenBank/DDBJ whole genome shotgun (WGS) entry which is preliminary data.</text>
</comment>
<feature type="chain" id="PRO_5043630852" description="Brl1/Brr6 domain-containing protein" evidence="3">
    <location>
        <begin position="20"/>
        <end position="374"/>
    </location>
</feature>
<feature type="signal peptide" evidence="3">
    <location>
        <begin position="1"/>
        <end position="19"/>
    </location>
</feature>
<proteinExistence type="predicted"/>
<feature type="transmembrane region" description="Helical" evidence="2">
    <location>
        <begin position="67"/>
        <end position="90"/>
    </location>
</feature>
<keyword evidence="2" id="KW-0472">Membrane</keyword>
<keyword evidence="3" id="KW-0732">Signal</keyword>
<name>A0AAV8A7R5_9EUKA</name>
<reference evidence="4" key="1">
    <citation type="submission" date="2022-08" db="EMBL/GenBank/DDBJ databases">
        <title>Novel sulphate-reducing endosymbionts in the free-living metamonad Anaeramoeba.</title>
        <authorList>
            <person name="Jerlstrom-Hultqvist J."/>
            <person name="Cepicka I."/>
            <person name="Gallot-Lavallee L."/>
            <person name="Salas-Leiva D."/>
            <person name="Curtis B.A."/>
            <person name="Zahonova K."/>
            <person name="Pipaliya S."/>
            <person name="Dacks J."/>
            <person name="Roger A.J."/>
        </authorList>
    </citation>
    <scope>NUCLEOTIDE SEQUENCE</scope>
    <source>
        <strain evidence="4">Busselton2</strain>
    </source>
</reference>
<feature type="transmembrane region" description="Helical" evidence="2">
    <location>
        <begin position="188"/>
        <end position="210"/>
    </location>
</feature>
<evidence type="ECO:0000313" key="4">
    <source>
        <dbReference type="EMBL" id="KAJ3448045.1"/>
    </source>
</evidence>
<protein>
    <recommendedName>
        <fullName evidence="6">Brl1/Brr6 domain-containing protein</fullName>
    </recommendedName>
</protein>
<evidence type="ECO:0000256" key="2">
    <source>
        <dbReference type="SAM" id="Phobius"/>
    </source>
</evidence>
<evidence type="ECO:0000256" key="1">
    <source>
        <dbReference type="SAM" id="MobiDB-lite"/>
    </source>
</evidence>
<evidence type="ECO:0008006" key="6">
    <source>
        <dbReference type="Google" id="ProtNLM"/>
    </source>
</evidence>
<dbReference type="Proteomes" id="UP001146793">
    <property type="component" value="Unassembled WGS sequence"/>
</dbReference>
<dbReference type="AlphaFoldDB" id="A0AAV8A7R5"/>
<accession>A0AAV8A7R5</accession>
<dbReference type="EMBL" id="JANTQA010000015">
    <property type="protein sequence ID" value="KAJ3448045.1"/>
    <property type="molecule type" value="Genomic_DNA"/>
</dbReference>
<keyword evidence="2" id="KW-0812">Transmembrane</keyword>
<feature type="region of interest" description="Disordered" evidence="1">
    <location>
        <begin position="347"/>
        <end position="374"/>
    </location>
</feature>
<keyword evidence="2" id="KW-1133">Transmembrane helix</keyword>